<dbReference type="EMBL" id="CP036783">
    <property type="protein sequence ID" value="QBK64013.1"/>
    <property type="molecule type" value="Genomic_DNA"/>
</dbReference>
<proteinExistence type="predicted"/>
<name>A0A481YET7_9SPIR</name>
<accession>A0A481YET7</accession>
<organism evidence="1">
    <name type="scientific">Borrelia miyamotoi</name>
    <dbReference type="NCBI Taxonomy" id="47466"/>
    <lineage>
        <taxon>Bacteria</taxon>
        <taxon>Pseudomonadati</taxon>
        <taxon>Spirochaetota</taxon>
        <taxon>Spirochaetia</taxon>
        <taxon>Spirochaetales</taxon>
        <taxon>Borreliaceae</taxon>
        <taxon>Borrelia</taxon>
    </lineage>
</organism>
<keyword evidence="1" id="KW-0614">Plasmid</keyword>
<dbReference type="RefSeq" id="WP_132987334.1">
    <property type="nucleotide sequence ID" value="NZ_CP036783.1"/>
</dbReference>
<gene>
    <name evidence="1" type="ORF">EZU68_06465</name>
</gene>
<feature type="non-terminal residue" evidence="1">
    <location>
        <position position="28"/>
    </location>
</feature>
<dbReference type="Pfam" id="PF04645">
    <property type="entry name" value="DUF603"/>
    <property type="match status" value="1"/>
</dbReference>
<dbReference type="AlphaFoldDB" id="A0A481YET7"/>
<reference evidence="1" key="1">
    <citation type="submission" date="2019-03" db="EMBL/GenBank/DDBJ databases">
        <title>Whole genome sequencing of Borrelia miyamotoi strains isolated at the Russian territory.</title>
        <authorList>
            <person name="Kuleshov K.V."/>
            <person name="Platonov A.E."/>
            <person name="Goptar I.A."/>
            <person name="Shipulin G.A."/>
            <person name="Markelov M.L."/>
            <person name="Koetsveld J."/>
            <person name="Kolyasnikova N.M."/>
            <person name="Sarksyan D.S."/>
            <person name="Toporkova M.G."/>
            <person name="Hovius J.W."/>
        </authorList>
    </citation>
    <scope>NUCLEOTIDE SEQUENCE</scope>
    <source>
        <strain evidence="1">Yekat-31</strain>
        <plasmid evidence="1">unnamed</plasmid>
    </source>
</reference>
<dbReference type="InterPro" id="IPR006739">
    <property type="entry name" value="DUF603"/>
</dbReference>
<evidence type="ECO:0000313" key="1">
    <source>
        <dbReference type="EMBL" id="QBK64013.1"/>
    </source>
</evidence>
<sequence>MSKLKKTYDDYAIYFREGRLNDSQIAKE</sequence>
<protein>
    <submittedName>
        <fullName evidence="1">DUF603 domain-containing protein</fullName>
    </submittedName>
</protein>
<geneLocation type="plasmid" evidence="1">
    <name>unnamed</name>
</geneLocation>